<dbReference type="EMBL" id="LT906449">
    <property type="protein sequence ID" value="SNV14570.1"/>
    <property type="molecule type" value="Genomic_DNA"/>
</dbReference>
<keyword evidence="1" id="KW-0472">Membrane</keyword>
<proteinExistence type="predicted"/>
<keyword evidence="1" id="KW-0812">Transmembrane</keyword>
<protein>
    <submittedName>
        <fullName evidence="2">Uncharacterized protein</fullName>
    </submittedName>
</protein>
<sequence length="135" mass="15630">MQIVYYSIFGLCVAYVIYVFATQARTNLKREKAIEEMRKKWEDAVVDEQKTKDIIHGLIKSTYGDPTLHLIEKNQFKEGMSDYLVKMAVGIPNEVQSAAFKSSSTERWHYDALIFTFQNGKLIGWEKNNNPMAKK</sequence>
<feature type="transmembrane region" description="Helical" evidence="1">
    <location>
        <begin position="6"/>
        <end position="24"/>
    </location>
</feature>
<dbReference type="RefSeq" id="WP_231909896.1">
    <property type="nucleotide sequence ID" value="NZ_CP014227.1"/>
</dbReference>
<name>A0AAX2GZN8_9FLAO</name>
<gene>
    <name evidence="2" type="ORF">SAMEA44541418_01880</name>
</gene>
<dbReference type="AlphaFoldDB" id="A0AAX2GZN8"/>
<evidence type="ECO:0000256" key="1">
    <source>
        <dbReference type="SAM" id="Phobius"/>
    </source>
</evidence>
<organism evidence="2 3">
    <name type="scientific">Capnocytophaga haemolytica</name>
    <dbReference type="NCBI Taxonomy" id="45243"/>
    <lineage>
        <taxon>Bacteria</taxon>
        <taxon>Pseudomonadati</taxon>
        <taxon>Bacteroidota</taxon>
        <taxon>Flavobacteriia</taxon>
        <taxon>Flavobacteriales</taxon>
        <taxon>Flavobacteriaceae</taxon>
        <taxon>Capnocytophaga</taxon>
    </lineage>
</organism>
<evidence type="ECO:0000313" key="3">
    <source>
        <dbReference type="Proteomes" id="UP000215539"/>
    </source>
</evidence>
<evidence type="ECO:0000313" key="2">
    <source>
        <dbReference type="EMBL" id="SNV14570.1"/>
    </source>
</evidence>
<reference evidence="2 3" key="1">
    <citation type="submission" date="2017-06" db="EMBL/GenBank/DDBJ databases">
        <authorList>
            <consortium name="Pathogen Informatics"/>
        </authorList>
    </citation>
    <scope>NUCLEOTIDE SEQUENCE [LARGE SCALE GENOMIC DNA]</scope>
    <source>
        <strain evidence="2 3">NCTC12947</strain>
    </source>
</reference>
<dbReference type="Proteomes" id="UP000215539">
    <property type="component" value="Chromosome 1"/>
</dbReference>
<keyword evidence="1" id="KW-1133">Transmembrane helix</keyword>
<accession>A0AAX2GZN8</accession>